<sequence>MGMTLPYQLDACTLTTLTHGGQLSVTDIAMSIIRRIEERDSAVRAYAHFDPAQVLAAAQQLDTAAHKGPLHGVPIAIKDVINTKDMPTQHNSARYQGHQPGMDAACVDTLRQAGALLIGKTVTTEFATTNRGSVTRNPHDLACTPGGSSSGSGAAVADFQATLALGTQTGGSTIRPASFCGIYGFKPTWNAISREGLKMYSATCDTLGLYARSANDLALLADVFALDAPETTLADDLAGKRVGVCLSPAWPKAEAATQHAMSIAIDALKQAGAVVSDIVLPPMFDGILTAHHIILRREGRAAFLNEAYGTPDLHDELKSMVENCEAITPSQARGAYRLADQCRAAFEDIAASFDVILTPSSTGEAPKGIETTGDAIFNSIWTLMQVPVVNVPGLYGPNGRPVGVSLTAQRYQDRKVIAYAGLLGAALQNRQSMAAE</sequence>
<dbReference type="InterPro" id="IPR023631">
    <property type="entry name" value="Amidase_dom"/>
</dbReference>
<dbReference type="Gene3D" id="3.90.1300.10">
    <property type="entry name" value="Amidase signature (AS) domain"/>
    <property type="match status" value="1"/>
</dbReference>
<accession>A0A7K1RXE0</accession>
<reference evidence="3 5" key="1">
    <citation type="submission" date="2019-11" db="EMBL/GenBank/DDBJ databases">
        <title>Whole-genome sequencing of Allorhizobium vitis.</title>
        <authorList>
            <person name="Gan H.M."/>
            <person name="Savka M.A."/>
        </authorList>
    </citation>
    <scope>NUCLEOTIDE SEQUENCE [LARGE SCALE GENOMIC DNA]</scope>
    <source>
        <strain evidence="3 5">AB4</strain>
    </source>
</reference>
<dbReference type="EMBL" id="WPHU01000004">
    <property type="protein sequence ID" value="MVA56664.1"/>
    <property type="molecule type" value="Genomic_DNA"/>
</dbReference>
<comment type="similarity">
    <text evidence="1">Belongs to the amidase family.</text>
</comment>
<dbReference type="PANTHER" id="PTHR11895">
    <property type="entry name" value="TRANSAMIDASE"/>
    <property type="match status" value="1"/>
</dbReference>
<evidence type="ECO:0000313" key="5">
    <source>
        <dbReference type="Proteomes" id="UP000175993"/>
    </source>
</evidence>
<feature type="domain" description="Amidase" evidence="2">
    <location>
        <begin position="31"/>
        <end position="416"/>
    </location>
</feature>
<name>A0A7K1RXE0_AGRVI</name>
<reference evidence="4 6" key="2">
    <citation type="submission" date="2019-12" db="EMBL/GenBank/DDBJ databases">
        <title>Whole-genome sequencing of Allorhizobium vitis.</title>
        <authorList>
            <person name="Gan H.M."/>
            <person name="Szegedi E."/>
            <person name="Burr T."/>
            <person name="Savka M.A."/>
        </authorList>
    </citation>
    <scope>NUCLEOTIDE SEQUENCE [LARGE SCALE GENOMIC DNA]</scope>
    <source>
        <strain evidence="4 6">CG415</strain>
    </source>
</reference>
<organism evidence="4 6">
    <name type="scientific">Agrobacterium vitis</name>
    <name type="common">Rhizobium vitis</name>
    <dbReference type="NCBI Taxonomy" id="373"/>
    <lineage>
        <taxon>Bacteria</taxon>
        <taxon>Pseudomonadati</taxon>
        <taxon>Pseudomonadota</taxon>
        <taxon>Alphaproteobacteria</taxon>
        <taxon>Hyphomicrobiales</taxon>
        <taxon>Rhizobiaceae</taxon>
        <taxon>Rhizobium/Agrobacterium group</taxon>
        <taxon>Agrobacterium</taxon>
    </lineage>
</organism>
<dbReference type="Pfam" id="PF01425">
    <property type="entry name" value="Amidase"/>
    <property type="match status" value="1"/>
</dbReference>
<evidence type="ECO:0000313" key="6">
    <source>
        <dbReference type="Proteomes" id="UP000440716"/>
    </source>
</evidence>
<dbReference type="Proteomes" id="UP000175993">
    <property type="component" value="Unassembled WGS sequence"/>
</dbReference>
<proteinExistence type="inferred from homology"/>
<dbReference type="EMBL" id="MBEV02000005">
    <property type="protein sequence ID" value="MUP05418.1"/>
    <property type="molecule type" value="Genomic_DNA"/>
</dbReference>
<dbReference type="InterPro" id="IPR000120">
    <property type="entry name" value="Amidase"/>
</dbReference>
<comment type="caution">
    <text evidence="4">The sequence shown here is derived from an EMBL/GenBank/DDBJ whole genome shotgun (WGS) entry which is preliminary data.</text>
</comment>
<evidence type="ECO:0000256" key="1">
    <source>
        <dbReference type="ARBA" id="ARBA00009199"/>
    </source>
</evidence>
<dbReference type="AlphaFoldDB" id="A0A7K1RXE0"/>
<dbReference type="SUPFAM" id="SSF75304">
    <property type="entry name" value="Amidase signature (AS) enzymes"/>
    <property type="match status" value="1"/>
</dbReference>
<protein>
    <submittedName>
        <fullName evidence="4">Amidase</fullName>
    </submittedName>
</protein>
<dbReference type="Proteomes" id="UP000440716">
    <property type="component" value="Unassembled WGS sequence"/>
</dbReference>
<gene>
    <name evidence="3" type="ORF">BBI04_011350</name>
    <name evidence="4" type="ORF">GOZ88_11115</name>
</gene>
<dbReference type="InterPro" id="IPR036928">
    <property type="entry name" value="AS_sf"/>
</dbReference>
<dbReference type="OrthoDB" id="9814821at2"/>
<dbReference type="GO" id="GO:0003824">
    <property type="term" value="F:catalytic activity"/>
    <property type="evidence" value="ECO:0007669"/>
    <property type="project" value="InterPro"/>
</dbReference>
<dbReference type="PANTHER" id="PTHR11895:SF151">
    <property type="entry name" value="GLUTAMYL-TRNA(GLN) AMIDOTRANSFERASE SUBUNIT A"/>
    <property type="match status" value="1"/>
</dbReference>
<evidence type="ECO:0000313" key="4">
    <source>
        <dbReference type="EMBL" id="MVA56664.1"/>
    </source>
</evidence>
<evidence type="ECO:0000313" key="3">
    <source>
        <dbReference type="EMBL" id="MUP05418.1"/>
    </source>
</evidence>
<evidence type="ECO:0000259" key="2">
    <source>
        <dbReference type="Pfam" id="PF01425"/>
    </source>
</evidence>